<evidence type="ECO:0000313" key="3">
    <source>
        <dbReference type="Proteomes" id="UP001165685"/>
    </source>
</evidence>
<evidence type="ECO:0000259" key="1">
    <source>
        <dbReference type="Pfam" id="PF12728"/>
    </source>
</evidence>
<proteinExistence type="predicted"/>
<dbReference type="Proteomes" id="UP001165685">
    <property type="component" value="Unassembled WGS sequence"/>
</dbReference>
<feature type="domain" description="Helix-turn-helix" evidence="1">
    <location>
        <begin position="16"/>
        <end position="68"/>
    </location>
</feature>
<name>A0ABT4TJ84_9ACTN</name>
<gene>
    <name evidence="2" type="ORF">O4U47_08100</name>
</gene>
<reference evidence="2" key="1">
    <citation type="submission" date="2023-01" db="EMBL/GenBank/DDBJ databases">
        <title>Draft genome sequence of Nocardiopsis sp. LSu2-4 isolated from halophytes.</title>
        <authorList>
            <person name="Duangmal K."/>
            <person name="Chantavorakit T."/>
        </authorList>
    </citation>
    <scope>NUCLEOTIDE SEQUENCE</scope>
    <source>
        <strain evidence="2">LSu2-4</strain>
    </source>
</reference>
<protein>
    <submittedName>
        <fullName evidence="2">Helix-turn-helix domain-containing protein</fullName>
    </submittedName>
</protein>
<evidence type="ECO:0000313" key="2">
    <source>
        <dbReference type="EMBL" id="MDA2804470.1"/>
    </source>
</evidence>
<dbReference type="EMBL" id="JAQFWP010000011">
    <property type="protein sequence ID" value="MDA2804470.1"/>
    <property type="molecule type" value="Genomic_DNA"/>
</dbReference>
<accession>A0ABT4TJ84</accession>
<comment type="caution">
    <text evidence="2">The sequence shown here is derived from an EMBL/GenBank/DDBJ whole genome shotgun (WGS) entry which is preliminary data.</text>
</comment>
<dbReference type="RefSeq" id="WP_270677017.1">
    <property type="nucleotide sequence ID" value="NZ_JAQFWP010000011.1"/>
</dbReference>
<dbReference type="Pfam" id="PF12728">
    <property type="entry name" value="HTH_17"/>
    <property type="match status" value="1"/>
</dbReference>
<dbReference type="InterPro" id="IPR041657">
    <property type="entry name" value="HTH_17"/>
</dbReference>
<sequence>MSATEARPAPHNPNEMLTVAEVCRELRISRSTWDRMIRLQRAPKFKRMGGKRGEIRVRRRWLDEWLEGATR</sequence>
<keyword evidence="3" id="KW-1185">Reference proteome</keyword>
<organism evidence="2 3">
    <name type="scientific">Nocardiopsis suaedae</name>
    <dbReference type="NCBI Taxonomy" id="3018444"/>
    <lineage>
        <taxon>Bacteria</taxon>
        <taxon>Bacillati</taxon>
        <taxon>Actinomycetota</taxon>
        <taxon>Actinomycetes</taxon>
        <taxon>Streptosporangiales</taxon>
        <taxon>Nocardiopsidaceae</taxon>
        <taxon>Nocardiopsis</taxon>
    </lineage>
</organism>